<dbReference type="PRINTS" id="PR00463">
    <property type="entry name" value="EP450I"/>
</dbReference>
<evidence type="ECO:0000313" key="13">
    <source>
        <dbReference type="Proteomes" id="UP000054144"/>
    </source>
</evidence>
<name>A0A0D7AFA6_9AGAR</name>
<evidence type="ECO:0000256" key="9">
    <source>
        <dbReference type="PIRSR" id="PIRSR602401-1"/>
    </source>
</evidence>
<dbReference type="InterPro" id="IPR050364">
    <property type="entry name" value="Cytochrome_P450_fung"/>
</dbReference>
<dbReference type="GO" id="GO:0004497">
    <property type="term" value="F:monooxygenase activity"/>
    <property type="evidence" value="ECO:0007669"/>
    <property type="project" value="UniProtKB-KW"/>
</dbReference>
<evidence type="ECO:0000256" key="1">
    <source>
        <dbReference type="ARBA" id="ARBA00001971"/>
    </source>
</evidence>
<protein>
    <submittedName>
        <fullName evidence="12">Cytochrome P450</fullName>
    </submittedName>
</protein>
<dbReference type="InterPro" id="IPR001128">
    <property type="entry name" value="Cyt_P450"/>
</dbReference>
<reference evidence="12 13" key="1">
    <citation type="journal article" date="2015" name="Fungal Genet. Biol.">
        <title>Evolution of novel wood decay mechanisms in Agaricales revealed by the genome sequences of Fistulina hepatica and Cylindrobasidium torrendii.</title>
        <authorList>
            <person name="Floudas D."/>
            <person name="Held B.W."/>
            <person name="Riley R."/>
            <person name="Nagy L.G."/>
            <person name="Koehler G."/>
            <person name="Ransdell A.S."/>
            <person name="Younus H."/>
            <person name="Chow J."/>
            <person name="Chiniquy J."/>
            <person name="Lipzen A."/>
            <person name="Tritt A."/>
            <person name="Sun H."/>
            <person name="Haridas S."/>
            <person name="LaButti K."/>
            <person name="Ohm R.A."/>
            <person name="Kues U."/>
            <person name="Blanchette R.A."/>
            <person name="Grigoriev I.V."/>
            <person name="Minto R.E."/>
            <person name="Hibbett D.S."/>
        </authorList>
    </citation>
    <scope>NUCLEOTIDE SEQUENCE [LARGE SCALE GENOMIC DNA]</scope>
    <source>
        <strain evidence="12 13">ATCC 64428</strain>
    </source>
</reference>
<dbReference type="EMBL" id="KN881832">
    <property type="protein sequence ID" value="KIY48576.1"/>
    <property type="molecule type" value="Genomic_DNA"/>
</dbReference>
<evidence type="ECO:0000256" key="2">
    <source>
        <dbReference type="ARBA" id="ARBA00005179"/>
    </source>
</evidence>
<dbReference type="AlphaFoldDB" id="A0A0D7AFA6"/>
<comment type="similarity">
    <text evidence="3 10">Belongs to the cytochrome P450 family.</text>
</comment>
<evidence type="ECO:0000256" key="5">
    <source>
        <dbReference type="ARBA" id="ARBA00022723"/>
    </source>
</evidence>
<dbReference type="PROSITE" id="PS00086">
    <property type="entry name" value="CYTOCHROME_P450"/>
    <property type="match status" value="1"/>
</dbReference>
<dbReference type="PANTHER" id="PTHR46300:SF5">
    <property type="entry name" value="CYTOCHROME P450"/>
    <property type="match status" value="1"/>
</dbReference>
<proteinExistence type="inferred from homology"/>
<keyword evidence="8 10" id="KW-0503">Monooxygenase</keyword>
<keyword evidence="11" id="KW-0732">Signal</keyword>
<keyword evidence="6 10" id="KW-0560">Oxidoreductase</keyword>
<dbReference type="Gene3D" id="1.10.630.10">
    <property type="entry name" value="Cytochrome P450"/>
    <property type="match status" value="1"/>
</dbReference>
<dbReference type="PANTHER" id="PTHR46300">
    <property type="entry name" value="P450, PUTATIVE (EUROFUNG)-RELATED-RELATED"/>
    <property type="match status" value="1"/>
</dbReference>
<organism evidence="12 13">
    <name type="scientific">Fistulina hepatica ATCC 64428</name>
    <dbReference type="NCBI Taxonomy" id="1128425"/>
    <lineage>
        <taxon>Eukaryota</taxon>
        <taxon>Fungi</taxon>
        <taxon>Dikarya</taxon>
        <taxon>Basidiomycota</taxon>
        <taxon>Agaricomycotina</taxon>
        <taxon>Agaricomycetes</taxon>
        <taxon>Agaricomycetidae</taxon>
        <taxon>Agaricales</taxon>
        <taxon>Fistulinaceae</taxon>
        <taxon>Fistulina</taxon>
    </lineage>
</organism>
<evidence type="ECO:0000256" key="11">
    <source>
        <dbReference type="SAM" id="SignalP"/>
    </source>
</evidence>
<evidence type="ECO:0000256" key="6">
    <source>
        <dbReference type="ARBA" id="ARBA00023002"/>
    </source>
</evidence>
<dbReference type="Pfam" id="PF00067">
    <property type="entry name" value="p450"/>
    <property type="match status" value="1"/>
</dbReference>
<dbReference type="InterPro" id="IPR036396">
    <property type="entry name" value="Cyt_P450_sf"/>
</dbReference>
<dbReference type="Proteomes" id="UP000054144">
    <property type="component" value="Unassembled WGS sequence"/>
</dbReference>
<dbReference type="InterPro" id="IPR002401">
    <property type="entry name" value="Cyt_P450_E_grp-I"/>
</dbReference>
<dbReference type="OrthoDB" id="2789670at2759"/>
<evidence type="ECO:0000256" key="3">
    <source>
        <dbReference type="ARBA" id="ARBA00010617"/>
    </source>
</evidence>
<comment type="cofactor">
    <cofactor evidence="1 9">
        <name>heme</name>
        <dbReference type="ChEBI" id="CHEBI:30413"/>
    </cofactor>
</comment>
<keyword evidence="5 9" id="KW-0479">Metal-binding</keyword>
<comment type="pathway">
    <text evidence="2">Secondary metabolite biosynthesis.</text>
</comment>
<evidence type="ECO:0000256" key="8">
    <source>
        <dbReference type="ARBA" id="ARBA00023033"/>
    </source>
</evidence>
<feature type="signal peptide" evidence="11">
    <location>
        <begin position="1"/>
        <end position="18"/>
    </location>
</feature>
<gene>
    <name evidence="12" type="ORF">FISHEDRAFT_73545</name>
</gene>
<dbReference type="SUPFAM" id="SSF48264">
    <property type="entry name" value="Cytochrome P450"/>
    <property type="match status" value="1"/>
</dbReference>
<sequence length="494" mass="55479">MFLVAASLFFSLVFLVFGLRRRKEKLPYPPGPPGDPIVGHLRRFTSTEGQEKYLHEISRTYGDIVHLRIPGQSIVVLNSEDAAIGLLDRRGSIYSSRPKFETLEIMGLMPYNLGFLAYGAPGFHDHRRIFQRYFSREQSLTYQPFVHDQARILLKQLFTNPSAWEHHLLHFVLAVPLKVGFDYDLKDNDEMLGVAHAAMNALNDLPIITAINYFPFLRYLPEWIPGTYYARYGRKHRPGVRKVFEYPFEVLVKKLQNGLPVGPCVVGLELENMGLEKLHDQEVVSSLSGIGGTIIMAGTDSVWSTLTTFIILMAMYPGVQRKVQAELDRVLGGDRLPHFSDHESLPIAPAFPLVIPRMTMEDDVCNGYFIPKGTIVIPNATEIGRDSRVYKDPEEFNPARFLPKPEGNAEPPYTALFGYGRRICPGRYLANSELFIAVASILSVFEINCAVGSGSVSENSKPELKFSPGLIQHPLPVACNIVPRSAVARRLIHD</sequence>
<dbReference type="CDD" id="cd11065">
    <property type="entry name" value="CYP64-like"/>
    <property type="match status" value="1"/>
</dbReference>
<dbReference type="InterPro" id="IPR017972">
    <property type="entry name" value="Cyt_P450_CS"/>
</dbReference>
<dbReference type="GO" id="GO:0020037">
    <property type="term" value="F:heme binding"/>
    <property type="evidence" value="ECO:0007669"/>
    <property type="project" value="InterPro"/>
</dbReference>
<dbReference type="GO" id="GO:0016705">
    <property type="term" value="F:oxidoreductase activity, acting on paired donors, with incorporation or reduction of molecular oxygen"/>
    <property type="evidence" value="ECO:0007669"/>
    <property type="project" value="InterPro"/>
</dbReference>
<evidence type="ECO:0000256" key="10">
    <source>
        <dbReference type="RuleBase" id="RU000461"/>
    </source>
</evidence>
<evidence type="ECO:0000313" key="12">
    <source>
        <dbReference type="EMBL" id="KIY48576.1"/>
    </source>
</evidence>
<keyword evidence="7 9" id="KW-0408">Iron</keyword>
<feature type="chain" id="PRO_5002316374" evidence="11">
    <location>
        <begin position="19"/>
        <end position="494"/>
    </location>
</feature>
<keyword evidence="13" id="KW-1185">Reference proteome</keyword>
<evidence type="ECO:0000256" key="4">
    <source>
        <dbReference type="ARBA" id="ARBA00022617"/>
    </source>
</evidence>
<feature type="binding site" description="axial binding residue" evidence="9">
    <location>
        <position position="424"/>
    </location>
    <ligand>
        <name>heme</name>
        <dbReference type="ChEBI" id="CHEBI:30413"/>
    </ligand>
    <ligandPart>
        <name>Fe</name>
        <dbReference type="ChEBI" id="CHEBI:18248"/>
    </ligandPart>
</feature>
<accession>A0A0D7AFA6</accession>
<keyword evidence="4 9" id="KW-0349">Heme</keyword>
<dbReference type="GO" id="GO:0005506">
    <property type="term" value="F:iron ion binding"/>
    <property type="evidence" value="ECO:0007669"/>
    <property type="project" value="InterPro"/>
</dbReference>
<evidence type="ECO:0000256" key="7">
    <source>
        <dbReference type="ARBA" id="ARBA00023004"/>
    </source>
</evidence>